<dbReference type="EMBL" id="WJIF01000006">
    <property type="protein sequence ID" value="MRG60501.1"/>
    <property type="molecule type" value="Genomic_DNA"/>
</dbReference>
<gene>
    <name evidence="3" type="ORF">GE115_11585</name>
</gene>
<accession>A0A6I2F855</accession>
<sequence length="415" mass="43742">MSAPTGDPAGPAPVIAPDATPAQPDTPPAPPATPATPRRRRRGLVWTASTLAVVLGGGFALAGVVTTDLIAARFHERAWAEWSAADERHTEAVSAESHERRFAEELIGRTDALRPVMTADLVGEAELAALNAELDELRVLAEAPAGDAAPGVAELEPRAPAPVWTRYASGARLGELTPKREADAEQHEHSAEALVAARDEVHAGMDDISTSAVALAEAVLAAHPSATHRTRLDLDVALDAIDDIGAPPEAADFTALATSLAAVRSAHAAEEARKLDPRYPVRAEIEAYARSIAAGVPLDFAWAYEVAGRPSDGWFAGTAEFFEYGDDWGLITLTDSISDSWPDANARAVVVHEVGHTQVVRDACAAIFRSPVFGGDHEVWATAWAIGMGHDVPGAGIEAYGRPSDEQIEASRACR</sequence>
<organism evidence="3 4">
    <name type="scientific">Agromyces agglutinans</name>
    <dbReference type="NCBI Taxonomy" id="2662258"/>
    <lineage>
        <taxon>Bacteria</taxon>
        <taxon>Bacillati</taxon>
        <taxon>Actinomycetota</taxon>
        <taxon>Actinomycetes</taxon>
        <taxon>Micrococcales</taxon>
        <taxon>Microbacteriaceae</taxon>
        <taxon>Agromyces</taxon>
    </lineage>
</organism>
<reference evidence="3 4" key="1">
    <citation type="submission" date="2019-10" db="EMBL/GenBank/DDBJ databases">
        <authorList>
            <person name="Nie G."/>
            <person name="Ming H."/>
            <person name="Yi B."/>
        </authorList>
    </citation>
    <scope>NUCLEOTIDE SEQUENCE [LARGE SCALE GENOMIC DNA]</scope>
    <source>
        <strain evidence="3 4">CFH 90414</strain>
    </source>
</reference>
<feature type="transmembrane region" description="Helical" evidence="2">
    <location>
        <begin position="44"/>
        <end position="65"/>
    </location>
</feature>
<keyword evidence="2" id="KW-0472">Membrane</keyword>
<evidence type="ECO:0000256" key="2">
    <source>
        <dbReference type="SAM" id="Phobius"/>
    </source>
</evidence>
<keyword evidence="4" id="KW-1185">Reference proteome</keyword>
<protein>
    <submittedName>
        <fullName evidence="3">Uncharacterized protein</fullName>
    </submittedName>
</protein>
<feature type="region of interest" description="Disordered" evidence="1">
    <location>
        <begin position="1"/>
        <end position="41"/>
    </location>
</feature>
<comment type="caution">
    <text evidence="3">The sequence shown here is derived from an EMBL/GenBank/DDBJ whole genome shotgun (WGS) entry which is preliminary data.</text>
</comment>
<keyword evidence="2" id="KW-0812">Transmembrane</keyword>
<keyword evidence="2" id="KW-1133">Transmembrane helix</keyword>
<name>A0A6I2F855_9MICO</name>
<evidence type="ECO:0000313" key="3">
    <source>
        <dbReference type="EMBL" id="MRG60501.1"/>
    </source>
</evidence>
<evidence type="ECO:0000256" key="1">
    <source>
        <dbReference type="SAM" id="MobiDB-lite"/>
    </source>
</evidence>
<dbReference type="Proteomes" id="UP000431080">
    <property type="component" value="Unassembled WGS sequence"/>
</dbReference>
<proteinExistence type="predicted"/>
<evidence type="ECO:0000313" key="4">
    <source>
        <dbReference type="Proteomes" id="UP000431080"/>
    </source>
</evidence>
<dbReference type="RefSeq" id="WP_153684954.1">
    <property type="nucleotide sequence ID" value="NZ_WJIF01000006.1"/>
</dbReference>
<dbReference type="AlphaFoldDB" id="A0A6I2F855"/>
<feature type="compositionally biased region" description="Pro residues" evidence="1">
    <location>
        <begin position="24"/>
        <end position="34"/>
    </location>
</feature>